<reference evidence="3 4" key="1">
    <citation type="submission" date="2018-06" db="EMBL/GenBank/DDBJ databases">
        <authorList>
            <consortium name="Pathogen Informatics"/>
            <person name="Doyle S."/>
        </authorList>
    </citation>
    <scope>NUCLEOTIDE SEQUENCE [LARGE SCALE GENOMIC DNA]</scope>
    <source>
        <strain evidence="3 4">NCTC8554</strain>
    </source>
</reference>
<dbReference type="SUPFAM" id="SSF56601">
    <property type="entry name" value="beta-lactamase/transpeptidase-like"/>
    <property type="match status" value="1"/>
</dbReference>
<evidence type="ECO:0000313" key="3">
    <source>
        <dbReference type="EMBL" id="SUA29893.1"/>
    </source>
</evidence>
<evidence type="ECO:0000256" key="2">
    <source>
        <dbReference type="ARBA" id="ARBA00022801"/>
    </source>
</evidence>
<evidence type="ECO:0000313" key="4">
    <source>
        <dbReference type="Proteomes" id="UP000254176"/>
    </source>
</evidence>
<dbReference type="InterPro" id="IPR012338">
    <property type="entry name" value="Beta-lactam/transpept-like"/>
</dbReference>
<accession>A0A378WAU2</accession>
<dbReference type="PRINTS" id="PR00922">
    <property type="entry name" value="DADACBPTASE3"/>
</dbReference>
<dbReference type="GO" id="GO:0009002">
    <property type="term" value="F:serine-type D-Ala-D-Ala carboxypeptidase activity"/>
    <property type="evidence" value="ECO:0007669"/>
    <property type="project" value="UniProtKB-EC"/>
</dbReference>
<sequence length="508" mass="55180">MIAIIIYVISPANKPARRHSVPTYPALPYNCFFYVTDLPMNFPKTAAFLLLLLASLAAHALDTGRIPQNEIAVYVQELDSGKVIIDHRSDVPVNPASTMKLVTAFAAFKTFGSNYRWATEFKSNGTVNDGTLDGNLYWAGSGDPVFNQENLLAVQRQLREQGIRNITGHLMLDHSLWGEVGSPDHFEADSGSPFMTPPNPTMLSAGMVMVRAERNAAGSTDILTDPPLPHIFAQNNLKITASQAACPSVKKLMRTSFSDNTLKLRGNIPESCLGKPVGVRMFVLDELIRQSFTNHWLLGGGRISDGIGIADTPEGAQTLAVAHSKPMKEILTDMNKRSDNLIARSVFLKLGGNGKLPAVSEQAASAVRRELAVSGIDVADLVLENGSGLSRKERVTARMMAQMLETAYFSPFAQDFIDTLPIAGTDGTLRNRFKQSGGLLRLKTGTLNNVRALAGYWLGDKPMVVVVIINSGRAVSLLPDLDNFVANNIISGGDGWLDAKLMCKERRA</sequence>
<keyword evidence="3" id="KW-0121">Carboxypeptidase</keyword>
<gene>
    <name evidence="3" type="primary">pbp3</name>
    <name evidence="3" type="ORF">NCTC8554_01926</name>
</gene>
<dbReference type="EMBL" id="UGRP01000002">
    <property type="protein sequence ID" value="SUA29893.1"/>
    <property type="molecule type" value="Genomic_DNA"/>
</dbReference>
<keyword evidence="2 3" id="KW-0378">Hydrolase</keyword>
<dbReference type="EC" id="3.4.16.4" evidence="3"/>
<dbReference type="Pfam" id="PF02113">
    <property type="entry name" value="Peptidase_S13"/>
    <property type="match status" value="1"/>
</dbReference>
<dbReference type="GO" id="GO:0000270">
    <property type="term" value="P:peptidoglycan metabolic process"/>
    <property type="evidence" value="ECO:0007669"/>
    <property type="project" value="TreeGrafter"/>
</dbReference>
<organism evidence="3 4">
    <name type="scientific">Neisseria meningitidis</name>
    <dbReference type="NCBI Taxonomy" id="487"/>
    <lineage>
        <taxon>Bacteria</taxon>
        <taxon>Pseudomonadati</taxon>
        <taxon>Pseudomonadota</taxon>
        <taxon>Betaproteobacteria</taxon>
        <taxon>Neisseriales</taxon>
        <taxon>Neisseriaceae</taxon>
        <taxon>Neisseria</taxon>
    </lineage>
</organism>
<name>A0A378WAU2_NEIME</name>
<proteinExistence type="inferred from homology"/>
<dbReference type="PANTHER" id="PTHR30023">
    <property type="entry name" value="D-ALANYL-D-ALANINE CARBOXYPEPTIDASE"/>
    <property type="match status" value="1"/>
</dbReference>
<dbReference type="Gene3D" id="3.50.80.20">
    <property type="entry name" value="D-Ala-D-Ala carboxypeptidase C, peptidase S13"/>
    <property type="match status" value="1"/>
</dbReference>
<dbReference type="NCBIfam" id="TIGR00666">
    <property type="entry name" value="PBP4"/>
    <property type="match status" value="1"/>
</dbReference>
<dbReference type="Gene3D" id="3.40.710.10">
    <property type="entry name" value="DD-peptidase/beta-lactamase superfamily"/>
    <property type="match status" value="2"/>
</dbReference>
<dbReference type="AlphaFoldDB" id="A0A378WAU2"/>
<dbReference type="GO" id="GO:0006508">
    <property type="term" value="P:proteolysis"/>
    <property type="evidence" value="ECO:0007669"/>
    <property type="project" value="InterPro"/>
</dbReference>
<protein>
    <submittedName>
        <fullName evidence="3">Penicillin-binding protein 3</fullName>
        <ecNumber evidence="3">3.4.16.4</ecNumber>
    </submittedName>
</protein>
<dbReference type="PANTHER" id="PTHR30023:SF0">
    <property type="entry name" value="PENICILLIN-SENSITIVE CARBOXYPEPTIDASE A"/>
    <property type="match status" value="1"/>
</dbReference>
<keyword evidence="3" id="KW-0645">Protease</keyword>
<comment type="similarity">
    <text evidence="1">Belongs to the peptidase S13 family.</text>
</comment>
<evidence type="ECO:0000256" key="1">
    <source>
        <dbReference type="ARBA" id="ARBA00006096"/>
    </source>
</evidence>
<dbReference type="InterPro" id="IPR000667">
    <property type="entry name" value="Peptidase_S13"/>
</dbReference>
<dbReference type="Proteomes" id="UP000254176">
    <property type="component" value="Unassembled WGS sequence"/>
</dbReference>